<dbReference type="NCBIfam" id="TIGR02778">
    <property type="entry name" value="ligD_pol"/>
    <property type="match status" value="1"/>
</dbReference>
<comment type="caution">
    <text evidence="2">The sequence shown here is derived from an EMBL/GenBank/DDBJ whole genome shotgun (WGS) entry which is preliminary data.</text>
</comment>
<dbReference type="InterPro" id="IPR052171">
    <property type="entry name" value="NHEJ_LigD"/>
</dbReference>
<sequence length="309" mass="35287">MPSNTQPLLIDGVKLQVSNLNKVFYPDNGFTKGQMIDYYIRIAPALLPHLTGRPLTLKRYPNGAAGKFFYQKECPKSRPSWLPTVPVWSNRNKRPVNYCLIENLPSLVWAANLASLELHTSLSLANNLLQPSIMVFDLDPGPPATIVECTQVALWLRDFFTQLHMASFPKTSGSKGLQVYVPLNTEITYEQTKHFAHSLARMLETKYPSQIVSNMRKNLRTGKVFIDWSQNDGHKTTVCVYSLRARNEPTVSTPVTWTEVEKTWNTKTAKHLEFTSTQVLERFLRLGDLFHPVLTIKQHLPHLYRTKPP</sequence>
<accession>A0A644TFA4</accession>
<dbReference type="InterPro" id="IPR014145">
    <property type="entry name" value="LigD_pol_dom"/>
</dbReference>
<gene>
    <name evidence="2" type="primary">ligD_4</name>
    <name evidence="2" type="ORF">SDC9_11247</name>
</gene>
<protein>
    <submittedName>
        <fullName evidence="2">Multifunctional non-homologous end joining protein LigD</fullName>
    </submittedName>
</protein>
<evidence type="ECO:0000259" key="1">
    <source>
        <dbReference type="Pfam" id="PF21686"/>
    </source>
</evidence>
<dbReference type="Pfam" id="PF21686">
    <property type="entry name" value="LigD_Prim-Pol"/>
    <property type="match status" value="1"/>
</dbReference>
<name>A0A644TFA4_9ZZZZ</name>
<dbReference type="AlphaFoldDB" id="A0A644TFA4"/>
<proteinExistence type="predicted"/>
<dbReference type="CDD" id="cd04863">
    <property type="entry name" value="MtLigD_Pol_like"/>
    <property type="match status" value="1"/>
</dbReference>
<dbReference type="InterPro" id="IPR033649">
    <property type="entry name" value="MtLigD_Pol-like"/>
</dbReference>
<dbReference type="Gene3D" id="3.90.920.10">
    <property type="entry name" value="DNA primase, PRIM domain"/>
    <property type="match status" value="1"/>
</dbReference>
<evidence type="ECO:0000313" key="2">
    <source>
        <dbReference type="EMBL" id="MPL65583.1"/>
    </source>
</evidence>
<dbReference type="PANTHER" id="PTHR42705">
    <property type="entry name" value="BIFUNCTIONAL NON-HOMOLOGOUS END JOINING PROTEIN LIGD"/>
    <property type="match status" value="1"/>
</dbReference>
<dbReference type="EMBL" id="VSSQ01000029">
    <property type="protein sequence ID" value="MPL65583.1"/>
    <property type="molecule type" value="Genomic_DNA"/>
</dbReference>
<reference evidence="2" key="1">
    <citation type="submission" date="2019-08" db="EMBL/GenBank/DDBJ databases">
        <authorList>
            <person name="Kucharzyk K."/>
            <person name="Murdoch R.W."/>
            <person name="Higgins S."/>
            <person name="Loffler F."/>
        </authorList>
    </citation>
    <scope>NUCLEOTIDE SEQUENCE</scope>
</reference>
<organism evidence="2">
    <name type="scientific">bioreactor metagenome</name>
    <dbReference type="NCBI Taxonomy" id="1076179"/>
    <lineage>
        <taxon>unclassified sequences</taxon>
        <taxon>metagenomes</taxon>
        <taxon>ecological metagenomes</taxon>
    </lineage>
</organism>
<dbReference type="PANTHER" id="PTHR42705:SF2">
    <property type="entry name" value="BIFUNCTIONAL NON-HOMOLOGOUS END JOINING PROTEIN LIGD"/>
    <property type="match status" value="1"/>
</dbReference>
<feature type="domain" description="DNA ligase D polymerase" evidence="1">
    <location>
        <begin position="31"/>
        <end position="290"/>
    </location>
</feature>